<comment type="similarity">
    <text evidence="1">Belongs to the PPR family. PCMP-H subfamily.</text>
</comment>
<accession>A0A8X8W1W3</accession>
<evidence type="ECO:0000256" key="1">
    <source>
        <dbReference type="ARBA" id="ARBA00006643"/>
    </source>
</evidence>
<dbReference type="PANTHER" id="PTHR47926">
    <property type="entry name" value="PENTATRICOPEPTIDE REPEAT-CONTAINING PROTEIN"/>
    <property type="match status" value="1"/>
</dbReference>
<dbReference type="Pfam" id="PF14432">
    <property type="entry name" value="DYW_deaminase"/>
    <property type="match status" value="1"/>
</dbReference>
<dbReference type="EMBL" id="PNBA02000022">
    <property type="protein sequence ID" value="KAG6386513.1"/>
    <property type="molecule type" value="Genomic_DNA"/>
</dbReference>
<dbReference type="InterPro" id="IPR032867">
    <property type="entry name" value="DYW_dom"/>
</dbReference>
<proteinExistence type="inferred from homology"/>
<reference evidence="3" key="2">
    <citation type="submission" date="2020-08" db="EMBL/GenBank/DDBJ databases">
        <title>Plant Genome Project.</title>
        <authorList>
            <person name="Zhang R.-G."/>
        </authorList>
    </citation>
    <scope>NUCLEOTIDE SEQUENCE</scope>
    <source>
        <strain evidence="3">Huo1</strain>
        <tissue evidence="3">Leaf</tissue>
    </source>
</reference>
<evidence type="ECO:0000313" key="4">
    <source>
        <dbReference type="Proteomes" id="UP000298416"/>
    </source>
</evidence>
<dbReference type="Gene3D" id="1.25.40.10">
    <property type="entry name" value="Tetratricopeptide repeat domain"/>
    <property type="match status" value="1"/>
</dbReference>
<feature type="domain" description="DYW" evidence="2">
    <location>
        <begin position="132"/>
        <end position="186"/>
    </location>
</feature>
<evidence type="ECO:0000313" key="3">
    <source>
        <dbReference type="EMBL" id="KAG6386513.1"/>
    </source>
</evidence>
<keyword evidence="4" id="KW-1185">Reference proteome</keyword>
<evidence type="ECO:0000259" key="2">
    <source>
        <dbReference type="Pfam" id="PF14432"/>
    </source>
</evidence>
<dbReference type="GO" id="GO:0009451">
    <property type="term" value="P:RNA modification"/>
    <property type="evidence" value="ECO:0007669"/>
    <property type="project" value="InterPro"/>
</dbReference>
<dbReference type="PANTHER" id="PTHR47926:SF456">
    <property type="entry name" value="PENTATRICOPEPTIDE REPEAT-CONTAINING PROTEIN ELI1, CHLOROPLASTIC"/>
    <property type="match status" value="1"/>
</dbReference>
<dbReference type="InterPro" id="IPR046960">
    <property type="entry name" value="PPR_At4g14850-like_plant"/>
</dbReference>
<comment type="caution">
    <text evidence="3">The sequence shown here is derived from an EMBL/GenBank/DDBJ whole genome shotgun (WGS) entry which is preliminary data.</text>
</comment>
<dbReference type="GO" id="GO:0003723">
    <property type="term" value="F:RNA binding"/>
    <property type="evidence" value="ECO:0007669"/>
    <property type="project" value="InterPro"/>
</dbReference>
<gene>
    <name evidence="3" type="ORF">SASPL_155416</name>
</gene>
<dbReference type="Proteomes" id="UP000298416">
    <property type="component" value="Unassembled WGS sequence"/>
</dbReference>
<dbReference type="AlphaFoldDB" id="A0A8X8W1W3"/>
<sequence length="203" mass="22737">MGKPMEAVALFGRMVNQGIRPTSISFVGVLNACSHGGFVDLGFNIFRSMRNDYGFEPRVEQYGCIVDLLAGQEKCTRLMELKKKGVEKEQGSSSIAVDGEIHEFLLGDITHPRKEEIYAKLKEIDEKVRGEGYDPQVEDVLQDVGDREKEHALAIHSERLAICYGLISTEEGRSLRVVKNSRVCDDQARLKGEWPEDCDEGSE</sequence>
<name>A0A8X8W1W3_SALSN</name>
<organism evidence="3">
    <name type="scientific">Salvia splendens</name>
    <name type="common">Scarlet sage</name>
    <dbReference type="NCBI Taxonomy" id="180675"/>
    <lineage>
        <taxon>Eukaryota</taxon>
        <taxon>Viridiplantae</taxon>
        <taxon>Streptophyta</taxon>
        <taxon>Embryophyta</taxon>
        <taxon>Tracheophyta</taxon>
        <taxon>Spermatophyta</taxon>
        <taxon>Magnoliopsida</taxon>
        <taxon>eudicotyledons</taxon>
        <taxon>Gunneridae</taxon>
        <taxon>Pentapetalae</taxon>
        <taxon>asterids</taxon>
        <taxon>lamiids</taxon>
        <taxon>Lamiales</taxon>
        <taxon>Lamiaceae</taxon>
        <taxon>Nepetoideae</taxon>
        <taxon>Mentheae</taxon>
        <taxon>Salviinae</taxon>
        <taxon>Salvia</taxon>
        <taxon>Salvia subgen. Calosphace</taxon>
        <taxon>core Calosphace</taxon>
    </lineage>
</organism>
<reference evidence="3" key="1">
    <citation type="submission" date="2018-01" db="EMBL/GenBank/DDBJ databases">
        <authorList>
            <person name="Mao J.F."/>
        </authorList>
    </citation>
    <scope>NUCLEOTIDE SEQUENCE</scope>
    <source>
        <strain evidence="3">Huo1</strain>
        <tissue evidence="3">Leaf</tissue>
    </source>
</reference>
<dbReference type="GO" id="GO:0008270">
    <property type="term" value="F:zinc ion binding"/>
    <property type="evidence" value="ECO:0007669"/>
    <property type="project" value="InterPro"/>
</dbReference>
<protein>
    <recommendedName>
        <fullName evidence="2">DYW domain-containing protein</fullName>
    </recommendedName>
</protein>
<dbReference type="InterPro" id="IPR011990">
    <property type="entry name" value="TPR-like_helical_dom_sf"/>
</dbReference>